<protein>
    <recommendedName>
        <fullName evidence="1">Chromo domain-containing protein</fullName>
    </recommendedName>
</protein>
<dbReference type="InterPro" id="IPR023780">
    <property type="entry name" value="Chromo_domain"/>
</dbReference>
<dbReference type="Pfam" id="PF00385">
    <property type="entry name" value="Chromo"/>
    <property type="match status" value="1"/>
</dbReference>
<dbReference type="InterPro" id="IPR000953">
    <property type="entry name" value="Chromo/chromo_shadow_dom"/>
</dbReference>
<dbReference type="EMBL" id="HBHX01022021">
    <property type="protein sequence ID" value="CAE0111614.1"/>
    <property type="molecule type" value="Transcribed_RNA"/>
</dbReference>
<gene>
    <name evidence="2" type="ORF">HERI1096_LOCUS12274</name>
</gene>
<dbReference type="PROSITE" id="PS50013">
    <property type="entry name" value="CHROMO_2"/>
    <property type="match status" value="1"/>
</dbReference>
<dbReference type="CDD" id="cd00024">
    <property type="entry name" value="CD_CSD"/>
    <property type="match status" value="1"/>
</dbReference>
<sequence>MPKTKDLRRMAKCQLEEGNMAFQSGDGVVVSFTADLTAPGGFSPADLRMEVRYEVEAIVDCRGEGDSKEYEVRWAKWPTSTWEPAVNLIGATAALKAFESTRKGKKRKKGQ</sequence>
<reference evidence="2" key="1">
    <citation type="submission" date="2021-01" db="EMBL/GenBank/DDBJ databases">
        <authorList>
            <person name="Corre E."/>
            <person name="Pelletier E."/>
            <person name="Niang G."/>
            <person name="Scheremetjew M."/>
            <person name="Finn R."/>
            <person name="Kale V."/>
            <person name="Holt S."/>
            <person name="Cochrane G."/>
            <person name="Meng A."/>
            <person name="Brown T."/>
            <person name="Cohen L."/>
        </authorList>
    </citation>
    <scope>NUCLEOTIDE SEQUENCE</scope>
    <source>
        <strain evidence="2">CCMP281</strain>
    </source>
</reference>
<name>A0A7S3AQ48_9EUKA</name>
<dbReference type="SMART" id="SM00298">
    <property type="entry name" value="CHROMO"/>
    <property type="match status" value="1"/>
</dbReference>
<dbReference type="AlphaFoldDB" id="A0A7S3AQ48"/>
<evidence type="ECO:0000259" key="1">
    <source>
        <dbReference type="PROSITE" id="PS50013"/>
    </source>
</evidence>
<evidence type="ECO:0000313" key="2">
    <source>
        <dbReference type="EMBL" id="CAE0111614.1"/>
    </source>
</evidence>
<dbReference type="InterPro" id="IPR016197">
    <property type="entry name" value="Chromo-like_dom_sf"/>
</dbReference>
<dbReference type="SUPFAM" id="SSF54160">
    <property type="entry name" value="Chromo domain-like"/>
    <property type="match status" value="1"/>
</dbReference>
<accession>A0A7S3AQ48</accession>
<feature type="domain" description="Chromo" evidence="1">
    <location>
        <begin position="53"/>
        <end position="110"/>
    </location>
</feature>
<proteinExistence type="predicted"/>
<organism evidence="2">
    <name type="scientific">Haptolina ericina</name>
    <dbReference type="NCBI Taxonomy" id="156174"/>
    <lineage>
        <taxon>Eukaryota</taxon>
        <taxon>Haptista</taxon>
        <taxon>Haptophyta</taxon>
        <taxon>Prymnesiophyceae</taxon>
        <taxon>Prymnesiales</taxon>
        <taxon>Prymnesiaceae</taxon>
        <taxon>Haptolina</taxon>
    </lineage>
</organism>
<dbReference type="Gene3D" id="2.40.50.40">
    <property type="match status" value="1"/>
</dbReference>